<feature type="transmembrane region" description="Helical" evidence="6">
    <location>
        <begin position="175"/>
        <end position="193"/>
    </location>
</feature>
<evidence type="ECO:0000256" key="5">
    <source>
        <dbReference type="ARBA" id="ARBA00023136"/>
    </source>
</evidence>
<name>A0A1L3GGJ4_SYNAC</name>
<gene>
    <name evidence="8" type="ORF">A7E75_07925</name>
</gene>
<dbReference type="InterPro" id="IPR026022">
    <property type="entry name" value="PhoU_dom"/>
</dbReference>
<keyword evidence="4 6" id="KW-1133">Transmembrane helix</keyword>
<dbReference type="InterPro" id="IPR003841">
    <property type="entry name" value="Na/Pi_transpt"/>
</dbReference>
<dbReference type="PANTHER" id="PTHR10010">
    <property type="entry name" value="SOLUTE CARRIER FAMILY 34 SODIUM PHOSPHATE , MEMBER 2-RELATED"/>
    <property type="match status" value="1"/>
</dbReference>
<dbReference type="PANTHER" id="PTHR10010:SF46">
    <property type="entry name" value="SODIUM-DEPENDENT PHOSPHATE TRANSPORT PROTEIN 2B"/>
    <property type="match status" value="1"/>
</dbReference>
<dbReference type="KEGG" id="pace:A6070_01885"/>
<feature type="transmembrane region" description="Helical" evidence="6">
    <location>
        <begin position="7"/>
        <end position="26"/>
    </location>
</feature>
<evidence type="ECO:0000256" key="4">
    <source>
        <dbReference type="ARBA" id="ARBA00022989"/>
    </source>
</evidence>
<evidence type="ECO:0000256" key="6">
    <source>
        <dbReference type="SAM" id="Phobius"/>
    </source>
</evidence>
<dbReference type="SUPFAM" id="SSF109755">
    <property type="entry name" value="PhoU-like"/>
    <property type="match status" value="1"/>
</dbReference>
<dbReference type="RefSeq" id="WP_072286803.1">
    <property type="nucleotide sequence ID" value="NZ_CP015455.1"/>
</dbReference>
<keyword evidence="5 6" id="KW-0472">Membrane</keyword>
<feature type="transmembrane region" description="Helical" evidence="6">
    <location>
        <begin position="292"/>
        <end position="315"/>
    </location>
</feature>
<dbReference type="Pfam" id="PF02690">
    <property type="entry name" value="Na_Pi_cotrans"/>
    <property type="match status" value="2"/>
</dbReference>
<comment type="subcellular location">
    <subcellularLocation>
        <location evidence="1">Cell membrane</location>
        <topology evidence="1">Multi-pass membrane protein</topology>
    </subcellularLocation>
</comment>
<keyword evidence="9" id="KW-1185">Reference proteome</keyword>
<dbReference type="GO" id="GO:0005886">
    <property type="term" value="C:plasma membrane"/>
    <property type="evidence" value="ECO:0007669"/>
    <property type="project" value="UniProtKB-SubCell"/>
</dbReference>
<evidence type="ECO:0000313" key="9">
    <source>
        <dbReference type="Proteomes" id="UP000182264"/>
    </source>
</evidence>
<dbReference type="AlphaFoldDB" id="A0A1L3GGJ4"/>
<dbReference type="Gene3D" id="1.20.58.220">
    <property type="entry name" value="Phosphate transport system protein phou homolog 2, domain 2"/>
    <property type="match status" value="1"/>
</dbReference>
<dbReference type="Pfam" id="PF01895">
    <property type="entry name" value="PhoU"/>
    <property type="match status" value="1"/>
</dbReference>
<accession>A0A1L3GGJ4</accession>
<keyword evidence="2" id="KW-1003">Cell membrane</keyword>
<dbReference type="EMBL" id="CP015518">
    <property type="protein sequence ID" value="APG24955.1"/>
    <property type="molecule type" value="Genomic_DNA"/>
</dbReference>
<dbReference type="Proteomes" id="UP000182264">
    <property type="component" value="Chromosome"/>
</dbReference>
<evidence type="ECO:0000313" key="8">
    <source>
        <dbReference type="EMBL" id="APG24955.1"/>
    </source>
</evidence>
<protein>
    <recommendedName>
        <fullName evidence="7">PhoU domain-containing protein</fullName>
    </recommendedName>
</protein>
<evidence type="ECO:0000256" key="1">
    <source>
        <dbReference type="ARBA" id="ARBA00004651"/>
    </source>
</evidence>
<feature type="transmembrane region" description="Helical" evidence="6">
    <location>
        <begin position="252"/>
        <end position="272"/>
    </location>
</feature>
<dbReference type="GO" id="GO:0044341">
    <property type="term" value="P:sodium-dependent phosphate transport"/>
    <property type="evidence" value="ECO:0007669"/>
    <property type="project" value="InterPro"/>
</dbReference>
<organism evidence="8 9">
    <name type="scientific">Syntrophotalea acetylenica</name>
    <name type="common">Pelobacter acetylenicus</name>
    <dbReference type="NCBI Taxonomy" id="29542"/>
    <lineage>
        <taxon>Bacteria</taxon>
        <taxon>Pseudomonadati</taxon>
        <taxon>Thermodesulfobacteriota</taxon>
        <taxon>Desulfuromonadia</taxon>
        <taxon>Desulfuromonadales</taxon>
        <taxon>Syntrophotaleaceae</taxon>
        <taxon>Syntrophotalea</taxon>
    </lineage>
</organism>
<dbReference type="OrthoDB" id="9763003at2"/>
<feature type="transmembrane region" description="Helical" evidence="6">
    <location>
        <begin position="133"/>
        <end position="155"/>
    </location>
</feature>
<dbReference type="NCBIfam" id="NF037997">
    <property type="entry name" value="Na_Pi_symport"/>
    <property type="match status" value="1"/>
</dbReference>
<feature type="transmembrane region" description="Helical" evidence="6">
    <location>
        <begin position="49"/>
        <end position="74"/>
    </location>
</feature>
<dbReference type="GO" id="GO:0005436">
    <property type="term" value="F:sodium:phosphate symporter activity"/>
    <property type="evidence" value="ECO:0007669"/>
    <property type="project" value="InterPro"/>
</dbReference>
<reference evidence="8 9" key="1">
    <citation type="journal article" date="2017" name="Genome Announc.">
        <title>Complete Genome Sequences of Two Acetylene-Fermenting Pelobacter acetylenicus Strains.</title>
        <authorList>
            <person name="Sutton J.M."/>
            <person name="Baesman S.M."/>
            <person name="Fierst J.L."/>
            <person name="Poret-Peterson A.T."/>
            <person name="Oremland R.S."/>
            <person name="Dunlap D.S."/>
            <person name="Akob D.M."/>
        </authorList>
    </citation>
    <scope>NUCLEOTIDE SEQUENCE [LARGE SCALE GENOMIC DNA]</scope>
    <source>
        <strain evidence="8 9">DSM 3247</strain>
    </source>
</reference>
<dbReference type="InterPro" id="IPR004633">
    <property type="entry name" value="NaPi_cotrn-rel/YqeW-like"/>
</dbReference>
<evidence type="ECO:0000256" key="2">
    <source>
        <dbReference type="ARBA" id="ARBA00022475"/>
    </source>
</evidence>
<keyword evidence="3 6" id="KW-0812">Transmembrane</keyword>
<evidence type="ECO:0000259" key="7">
    <source>
        <dbReference type="Pfam" id="PF01895"/>
    </source>
</evidence>
<dbReference type="InterPro" id="IPR038078">
    <property type="entry name" value="PhoU-like_sf"/>
</dbReference>
<proteinExistence type="predicted"/>
<sequence>MIEPFKMGYTVLGGLGIFILGMKFLSESLQMLSGGLIRKAISSVTANRVLAVLVGLSVTAFVQSSSITTVMVVGLANAGLMQLSQAIGVILGANIGTTITGWILAVNIGKYGLLLVGLGIFPMLFVKNERISGIAKVVVALGMIFFGLEIMSGAFKPLRDAEGFRNLMLLLDARSLPSLLGCVAIGCMMTMIIQSSSAMLGITMALATTGAIPMQTAVALVLGENIGTTITAQLAALGSTFTARRAAMAHSMFNVAGVLIIIAIFSPFISLIETLVPGASDYVNNVGSRPYVAAHIAFGHSFFNVVATLVMLPFLQYLERAVVKIVPEAGAAGKGPFKYFGPPGSMPLAMGVSMVHEELKRMYGLVQTALCHAGNLLKPESKGRERFTQKIKAIEDETDIMQKEITTFTVSLMQAGNSGLEQSDRAYAYIRAADELESIADYAASISSYVKRLEKNELDFSEDAWKDLESFHSRVLDFFARTGKMLENEDSGSANDMWKEASGLNAFANAIRDAHLDRMKDGSCGALSALIFSDMAIALRRIKNHTVNLYEALSSEDR</sequence>
<dbReference type="NCBIfam" id="TIGR00704">
    <property type="entry name" value="NaPi_cotrn_rel"/>
    <property type="match status" value="1"/>
</dbReference>
<feature type="domain" description="PhoU" evidence="7">
    <location>
        <begin position="359"/>
        <end position="449"/>
    </location>
</feature>
<evidence type="ECO:0000256" key="3">
    <source>
        <dbReference type="ARBA" id="ARBA00022692"/>
    </source>
</evidence>